<dbReference type="Gene3D" id="3.40.50.1820">
    <property type="entry name" value="alpha/beta hydrolase"/>
    <property type="match status" value="1"/>
</dbReference>
<dbReference type="Pfam" id="PF12146">
    <property type="entry name" value="Hydrolase_4"/>
    <property type="match status" value="1"/>
</dbReference>
<dbReference type="EMBL" id="JACIIV010000005">
    <property type="protein sequence ID" value="MBB6226672.1"/>
    <property type="molecule type" value="Genomic_DNA"/>
</dbReference>
<dbReference type="InterPro" id="IPR029058">
    <property type="entry name" value="AB_hydrolase_fold"/>
</dbReference>
<dbReference type="EC" id="3.1.1.5" evidence="2"/>
<evidence type="ECO:0000313" key="3">
    <source>
        <dbReference type="Proteomes" id="UP000538147"/>
    </source>
</evidence>
<dbReference type="GO" id="GO:0004622">
    <property type="term" value="F:phosphatidylcholine lysophospholipase activity"/>
    <property type="evidence" value="ECO:0007669"/>
    <property type="project" value="UniProtKB-EC"/>
</dbReference>
<sequence>MAADSEALKRRRSLPAGGVVAPLVMADGWVLRTARWEGRRGSILFITGRGDFFEKYCESLHDWTEAGWGVATFDWRGQGGSGRLGRTPGHGHLDDFEPLRADLAVVFEWFHKVMPGPHFAVAHSMGGHLLLRHLAEQPQAVARAVLLAPMIGISAAPLGPGAAGRLARLMVRLGRGGEWVMGAGPYGQGADKRQPLLTSDAARYADEKWWVAQHPELAIGGITWGWLAAALRSIAVLRPVQTPLLVLMAETEALVDNAATRRLFADAQIVAGAAHELLRERHVVRQRVMKMIKGFLSTP</sequence>
<dbReference type="InterPro" id="IPR022742">
    <property type="entry name" value="Hydrolase_4"/>
</dbReference>
<keyword evidence="3" id="KW-1185">Reference proteome</keyword>
<evidence type="ECO:0000313" key="2">
    <source>
        <dbReference type="EMBL" id="MBB6226672.1"/>
    </source>
</evidence>
<reference evidence="2 3" key="1">
    <citation type="submission" date="2020-08" db="EMBL/GenBank/DDBJ databases">
        <title>Genomic Encyclopedia of Type Strains, Phase IV (KMG-IV): sequencing the most valuable type-strain genomes for metagenomic binning, comparative biology and taxonomic classification.</title>
        <authorList>
            <person name="Goeker M."/>
        </authorList>
    </citation>
    <scope>NUCLEOTIDE SEQUENCE [LARGE SCALE GENOMIC DNA]</scope>
    <source>
        <strain evidence="2 3">DSM 102189</strain>
    </source>
</reference>
<dbReference type="PANTHER" id="PTHR11614">
    <property type="entry name" value="PHOSPHOLIPASE-RELATED"/>
    <property type="match status" value="1"/>
</dbReference>
<keyword evidence="2" id="KW-0378">Hydrolase</keyword>
<protein>
    <submittedName>
        <fullName evidence="2">Lysophospholipase</fullName>
        <ecNumber evidence="2">3.1.1.5</ecNumber>
    </submittedName>
</protein>
<dbReference type="SUPFAM" id="SSF53474">
    <property type="entry name" value="alpha/beta-Hydrolases"/>
    <property type="match status" value="1"/>
</dbReference>
<dbReference type="InterPro" id="IPR051044">
    <property type="entry name" value="MAG_DAG_Lipase"/>
</dbReference>
<feature type="domain" description="Serine aminopeptidase S33" evidence="1">
    <location>
        <begin position="40"/>
        <end position="281"/>
    </location>
</feature>
<comment type="caution">
    <text evidence="2">The sequence shown here is derived from an EMBL/GenBank/DDBJ whole genome shotgun (WGS) entry which is preliminary data.</text>
</comment>
<dbReference type="RefSeq" id="WP_184195829.1">
    <property type="nucleotide sequence ID" value="NZ_BMOX01000005.1"/>
</dbReference>
<name>A0A841LBZ9_9SPHN</name>
<dbReference type="Proteomes" id="UP000538147">
    <property type="component" value="Unassembled WGS sequence"/>
</dbReference>
<organism evidence="2 3">
    <name type="scientific">Polymorphobacter multimanifer</name>
    <dbReference type="NCBI Taxonomy" id="1070431"/>
    <lineage>
        <taxon>Bacteria</taxon>
        <taxon>Pseudomonadati</taxon>
        <taxon>Pseudomonadota</taxon>
        <taxon>Alphaproteobacteria</taxon>
        <taxon>Sphingomonadales</taxon>
        <taxon>Sphingosinicellaceae</taxon>
        <taxon>Polymorphobacter</taxon>
    </lineage>
</organism>
<evidence type="ECO:0000259" key="1">
    <source>
        <dbReference type="Pfam" id="PF12146"/>
    </source>
</evidence>
<gene>
    <name evidence="2" type="ORF">FHS79_000830</name>
</gene>
<dbReference type="AlphaFoldDB" id="A0A841LBZ9"/>
<proteinExistence type="predicted"/>
<accession>A0A841LBZ9</accession>